<feature type="transmembrane region" description="Helical" evidence="1">
    <location>
        <begin position="432"/>
        <end position="456"/>
    </location>
</feature>
<dbReference type="EMBL" id="CP045484">
    <property type="protein sequence ID" value="QGR17387.1"/>
    <property type="molecule type" value="Genomic_DNA"/>
</dbReference>
<evidence type="ECO:0000256" key="1">
    <source>
        <dbReference type="SAM" id="Phobius"/>
    </source>
</evidence>
<evidence type="ECO:0000313" key="2">
    <source>
        <dbReference type="EMBL" id="MBB5253595.1"/>
    </source>
</evidence>
<keyword evidence="1" id="KW-0472">Membrane</keyword>
<dbReference type="EMBL" id="JACHFY010000005">
    <property type="protein sequence ID" value="MBB5253595.1"/>
    <property type="molecule type" value="Genomic_DNA"/>
</dbReference>
<keyword evidence="1" id="KW-0812">Transmembrane</keyword>
<dbReference type="GeneID" id="42801460"/>
<accession>A0A650CIM8</accession>
<dbReference type="OrthoDB" id="86287at2157"/>
<gene>
    <name evidence="3" type="ORF">D1869_09415</name>
    <name evidence="2" type="ORF">HNQ62_001364</name>
</gene>
<reference evidence="3 4" key="1">
    <citation type="submission" date="2019-10" db="EMBL/GenBank/DDBJ databases">
        <title>Genome Sequences from Six Type Strain Members of the Archaeal Family Sulfolobaceae: Acidianus ambivalens, Acidianus infernus, Metallosphaera prunae, Stygiolobus azoricus, Sulfolobus metallicus, and Sulfurisphaera ohwakuensis.</title>
        <authorList>
            <person name="Counts J.A."/>
            <person name="Kelly R.M."/>
        </authorList>
    </citation>
    <scope>NUCLEOTIDE SEQUENCE [LARGE SCALE GENOMIC DNA]</scope>
    <source>
        <strain evidence="3 4">TA-1</strain>
    </source>
</reference>
<dbReference type="Proteomes" id="UP000582213">
    <property type="component" value="Unassembled WGS sequence"/>
</dbReference>
<keyword evidence="4" id="KW-1185">Reference proteome</keyword>
<feature type="transmembrane region" description="Helical" evidence="1">
    <location>
        <begin position="12"/>
        <end position="34"/>
    </location>
</feature>
<keyword evidence="1" id="KW-1133">Transmembrane helix</keyword>
<feature type="transmembrane region" description="Helical" evidence="1">
    <location>
        <begin position="308"/>
        <end position="333"/>
    </location>
</feature>
<evidence type="ECO:0000313" key="3">
    <source>
        <dbReference type="EMBL" id="QGR17387.1"/>
    </source>
</evidence>
<sequence>MVNPLLYDFRRTFLRLSVLIFLILFVVGGVGIIYEAYHSLNIYPAELYNYNVIVTVSQNQASGVYHIIGFAFDTDGNPLSGVAIKINNNTYVTNSSGYIVVDTSTFPSSITANYNGEEKVILHVNINHISVGFNSFGSSVQTSNQIENPFINTIIFANISKLVDYSSIAYASQPFFLVFYVIAGYNSTTAHFIFAGIGNFSVEFRNLNNSVIKTINLSVNGIKDDVIQIPSHTFYIYVGVPNVSLSGTGMPLEPEIEFEIVTPMLGAMGLFSFAFIIIFIYVAYVMFGKLKDRGLDFILSRPITRGQLYFTRYFSGVISTLVASLLFSLAISITSYSLLHFIPSFIAYYMFIYTFTIVLVWYSISYLFYSLTSPTAGLGISIALYFIVDIAISVISLLYPSLNNVLSYYINPSSVSSLISYYMLYLHFPKGVNLGVSVISQLLWIILPVLGGYIIFKRLNI</sequence>
<dbReference type="AlphaFoldDB" id="A0A650CIM8"/>
<feature type="transmembrane region" description="Helical" evidence="1">
    <location>
        <begin position="264"/>
        <end position="287"/>
    </location>
</feature>
<organism evidence="3 4">
    <name type="scientific">Sulfurisphaera ohwakuensis</name>
    <dbReference type="NCBI Taxonomy" id="69656"/>
    <lineage>
        <taxon>Archaea</taxon>
        <taxon>Thermoproteota</taxon>
        <taxon>Thermoprotei</taxon>
        <taxon>Sulfolobales</taxon>
        <taxon>Sulfolobaceae</taxon>
        <taxon>Sulfurisphaera</taxon>
    </lineage>
</organism>
<feature type="transmembrane region" description="Helical" evidence="1">
    <location>
        <begin position="376"/>
        <end position="399"/>
    </location>
</feature>
<feature type="transmembrane region" description="Helical" evidence="1">
    <location>
        <begin position="345"/>
        <end position="369"/>
    </location>
</feature>
<reference evidence="2 5" key="2">
    <citation type="submission" date="2020-08" db="EMBL/GenBank/DDBJ databases">
        <title>Genomic Encyclopedia of Type Strains, Phase IV (KMG-IV): sequencing the most valuable type-strain genomes for metagenomic binning, comparative biology and taxonomic classification.</title>
        <authorList>
            <person name="Goeker M."/>
        </authorList>
    </citation>
    <scope>NUCLEOTIDE SEQUENCE [LARGE SCALE GENOMIC DNA]</scope>
    <source>
        <strain evidence="2 5">DSM 12421</strain>
    </source>
</reference>
<proteinExistence type="predicted"/>
<dbReference type="KEGG" id="soh:D1869_09415"/>
<dbReference type="Proteomes" id="UP000427373">
    <property type="component" value="Chromosome"/>
</dbReference>
<evidence type="ECO:0000313" key="5">
    <source>
        <dbReference type="Proteomes" id="UP000582213"/>
    </source>
</evidence>
<protein>
    <submittedName>
        <fullName evidence="2">ABC-2 type transport system permease protein</fullName>
    </submittedName>
</protein>
<dbReference type="RefSeq" id="WP_156014870.1">
    <property type="nucleotide sequence ID" value="NZ_CP045484.1"/>
</dbReference>
<name>A0A650CIM8_SULOH</name>
<evidence type="ECO:0000313" key="4">
    <source>
        <dbReference type="Proteomes" id="UP000427373"/>
    </source>
</evidence>